<keyword evidence="5" id="KW-0653">Protein transport</keyword>
<dbReference type="Gene3D" id="1.20.5.110">
    <property type="match status" value="1"/>
</dbReference>
<evidence type="ECO:0000313" key="16">
    <source>
        <dbReference type="EMBL" id="CAI0470043.1"/>
    </source>
</evidence>
<reference evidence="15" key="1">
    <citation type="submission" date="2022-08" db="EMBL/GenBank/DDBJ databases">
        <authorList>
            <person name="Gutierrez-Valencia J."/>
        </authorList>
    </citation>
    <scope>NUCLEOTIDE SEQUENCE</scope>
</reference>
<dbReference type="Pfam" id="PF13774">
    <property type="entry name" value="Longin"/>
    <property type="match status" value="1"/>
</dbReference>
<dbReference type="PANTHER" id="PTHR21136:SF181">
    <property type="entry name" value="LONGIN-LIKE DOMAIN-CONTAINING PROTEIN-RELATED"/>
    <property type="match status" value="1"/>
</dbReference>
<keyword evidence="7 12" id="KW-0472">Membrane</keyword>
<sequence>MGILYGMVARGRVVLAEFSAAQTNAGQIARQVLDKLPQGNDDINSSYSHDRYVFHVKRTDGVAVLCMADDASERRMPFAFLEDIHGQFVRTYGRAISSAAAYAMNDEFSRVLSREMERYSNDPRADRLDRIRGEMHEVGQMRIVMINNIEKVLERGDRLAVLVDKTAAMQGNSIRFRRQSRRYRNAMWWRNVKLSLMLLVFIFLLVAYIVFSLVCNGSISPFLLPLCFK</sequence>
<feature type="domain" description="V-SNARE coiled-coil homology" evidence="14">
    <location>
        <begin position="130"/>
        <end position="190"/>
    </location>
</feature>
<evidence type="ECO:0000256" key="10">
    <source>
        <dbReference type="ARBA" id="ARBA00060379"/>
    </source>
</evidence>
<dbReference type="SUPFAM" id="SSF58038">
    <property type="entry name" value="SNARE fusion complex"/>
    <property type="match status" value="1"/>
</dbReference>
<dbReference type="PRINTS" id="PR00219">
    <property type="entry name" value="SYNAPTOBREVN"/>
</dbReference>
<dbReference type="GO" id="GO:0016192">
    <property type="term" value="P:vesicle-mediated transport"/>
    <property type="evidence" value="ECO:0007669"/>
    <property type="project" value="InterPro"/>
</dbReference>
<dbReference type="GO" id="GO:0015031">
    <property type="term" value="P:protein transport"/>
    <property type="evidence" value="ECO:0007669"/>
    <property type="project" value="UniProtKB-KW"/>
</dbReference>
<dbReference type="AlphaFoldDB" id="A0AAV0HV59"/>
<dbReference type="Pfam" id="PF00957">
    <property type="entry name" value="Synaptobrevin"/>
    <property type="match status" value="1"/>
</dbReference>
<evidence type="ECO:0000256" key="6">
    <source>
        <dbReference type="ARBA" id="ARBA00022989"/>
    </source>
</evidence>
<keyword evidence="11" id="KW-0175">Coiled coil</keyword>
<dbReference type="FunFam" id="1.20.5.110:FF:000004">
    <property type="entry name" value="Vesicle-associated membrane protein 7"/>
    <property type="match status" value="1"/>
</dbReference>
<evidence type="ECO:0000256" key="9">
    <source>
        <dbReference type="ARBA" id="ARBA00060376"/>
    </source>
</evidence>
<dbReference type="PROSITE" id="PS50892">
    <property type="entry name" value="V_SNARE"/>
    <property type="match status" value="1"/>
</dbReference>
<dbReference type="InterPro" id="IPR051097">
    <property type="entry name" value="Synaptobrevin-like_transport"/>
</dbReference>
<evidence type="ECO:0000256" key="12">
    <source>
        <dbReference type="SAM" id="Phobius"/>
    </source>
</evidence>
<dbReference type="EMBL" id="CAMGYJ010000003">
    <property type="protein sequence ID" value="CAI0389181.1"/>
    <property type="molecule type" value="Genomic_DNA"/>
</dbReference>
<dbReference type="PROSITE" id="PS00417">
    <property type="entry name" value="SYNAPTOBREVIN"/>
    <property type="match status" value="1"/>
</dbReference>
<dbReference type="FunFam" id="3.30.450.50:FF:000008">
    <property type="entry name" value="Vesicle-associated membrane protein 711"/>
    <property type="match status" value="1"/>
</dbReference>
<evidence type="ECO:0000256" key="5">
    <source>
        <dbReference type="ARBA" id="ARBA00022927"/>
    </source>
</evidence>
<evidence type="ECO:0000256" key="4">
    <source>
        <dbReference type="ARBA" id="ARBA00022692"/>
    </source>
</evidence>
<proteinExistence type="inferred from homology"/>
<protein>
    <submittedName>
        <fullName evidence="15">Uncharacterized protein</fullName>
    </submittedName>
</protein>
<accession>A0AAV0HV59</accession>
<feature type="domain" description="Longin" evidence="13">
    <location>
        <begin position="7"/>
        <end position="112"/>
    </location>
</feature>
<dbReference type="SUPFAM" id="SSF64356">
    <property type="entry name" value="SNARE-like"/>
    <property type="match status" value="1"/>
</dbReference>
<evidence type="ECO:0000313" key="17">
    <source>
        <dbReference type="Proteomes" id="UP001154282"/>
    </source>
</evidence>
<keyword evidence="17" id="KW-1185">Reference proteome</keyword>
<evidence type="ECO:0000313" key="15">
    <source>
        <dbReference type="EMBL" id="CAI0389181.1"/>
    </source>
</evidence>
<dbReference type="EMBL" id="CAMGYJ010000009">
    <property type="protein sequence ID" value="CAI0470043.1"/>
    <property type="molecule type" value="Genomic_DNA"/>
</dbReference>
<dbReference type="Gene3D" id="3.30.450.50">
    <property type="entry name" value="Longin domain"/>
    <property type="match status" value="1"/>
</dbReference>
<dbReference type="PANTHER" id="PTHR21136">
    <property type="entry name" value="SNARE PROTEINS"/>
    <property type="match status" value="1"/>
</dbReference>
<evidence type="ECO:0000256" key="2">
    <source>
        <dbReference type="ARBA" id="ARBA00022448"/>
    </source>
</evidence>
<evidence type="ECO:0000256" key="1">
    <source>
        <dbReference type="ARBA" id="ARBA00008025"/>
    </source>
</evidence>
<evidence type="ECO:0000256" key="11">
    <source>
        <dbReference type="PROSITE-ProRule" id="PRU00290"/>
    </source>
</evidence>
<comment type="similarity">
    <text evidence="1">Belongs to the synaptobrevin family.</text>
</comment>
<dbReference type="InterPro" id="IPR010908">
    <property type="entry name" value="Longin_dom"/>
</dbReference>
<dbReference type="Proteomes" id="UP001154282">
    <property type="component" value="Unassembled WGS sequence"/>
</dbReference>
<dbReference type="CDD" id="cd14824">
    <property type="entry name" value="Longin"/>
    <property type="match status" value="1"/>
</dbReference>
<organism evidence="15 17">
    <name type="scientific">Linum tenue</name>
    <dbReference type="NCBI Taxonomy" id="586396"/>
    <lineage>
        <taxon>Eukaryota</taxon>
        <taxon>Viridiplantae</taxon>
        <taxon>Streptophyta</taxon>
        <taxon>Embryophyta</taxon>
        <taxon>Tracheophyta</taxon>
        <taxon>Spermatophyta</taxon>
        <taxon>Magnoliopsida</taxon>
        <taxon>eudicotyledons</taxon>
        <taxon>Gunneridae</taxon>
        <taxon>Pentapetalae</taxon>
        <taxon>rosids</taxon>
        <taxon>fabids</taxon>
        <taxon>Malpighiales</taxon>
        <taxon>Linaceae</taxon>
        <taxon>Linum</taxon>
    </lineage>
</organism>
<gene>
    <name evidence="16" type="ORF">LITE_LOCUS38412</name>
    <name evidence="15" type="ORF">LITE_LOCUS6122</name>
</gene>
<dbReference type="SMART" id="SM01270">
    <property type="entry name" value="Longin"/>
    <property type="match status" value="1"/>
</dbReference>
<comment type="subcellular location">
    <subcellularLocation>
        <location evidence="9">Prevacuolar compartment membrane</location>
        <topology evidence="9">Single-pass type IV membrane protein</topology>
    </subcellularLocation>
    <subcellularLocation>
        <location evidence="10">Vacuole membrane</location>
        <topology evidence="10">Single-pass type IV membrane protein</topology>
    </subcellularLocation>
</comment>
<evidence type="ECO:0000256" key="3">
    <source>
        <dbReference type="ARBA" id="ARBA00022554"/>
    </source>
</evidence>
<dbReference type="GO" id="GO:0005774">
    <property type="term" value="C:vacuolar membrane"/>
    <property type="evidence" value="ECO:0007669"/>
    <property type="project" value="UniProtKB-SubCell"/>
</dbReference>
<keyword evidence="2" id="KW-0813">Transport</keyword>
<evidence type="ECO:0000259" key="14">
    <source>
        <dbReference type="PROSITE" id="PS50892"/>
    </source>
</evidence>
<comment type="caution">
    <text evidence="15">The sequence shown here is derived from an EMBL/GenBank/DDBJ whole genome shotgun (WGS) entry which is preliminary data.</text>
</comment>
<keyword evidence="6 12" id="KW-1133">Transmembrane helix</keyword>
<dbReference type="InterPro" id="IPR011012">
    <property type="entry name" value="Longin-like_dom_sf"/>
</dbReference>
<evidence type="ECO:0000256" key="7">
    <source>
        <dbReference type="ARBA" id="ARBA00023136"/>
    </source>
</evidence>
<evidence type="ECO:0000259" key="13">
    <source>
        <dbReference type="PROSITE" id="PS50859"/>
    </source>
</evidence>
<feature type="transmembrane region" description="Helical" evidence="12">
    <location>
        <begin position="194"/>
        <end position="219"/>
    </location>
</feature>
<dbReference type="PROSITE" id="PS50859">
    <property type="entry name" value="LONGIN"/>
    <property type="match status" value="1"/>
</dbReference>
<keyword evidence="4 12" id="KW-0812">Transmembrane</keyword>
<dbReference type="CDD" id="cd15843">
    <property type="entry name" value="R-SNARE"/>
    <property type="match status" value="1"/>
</dbReference>
<comment type="function">
    <text evidence="8">Involved in the targeting and/or fusion of transport vesicles to their target membrane.</text>
</comment>
<evidence type="ECO:0000256" key="8">
    <source>
        <dbReference type="ARBA" id="ARBA00037493"/>
    </source>
</evidence>
<dbReference type="InterPro" id="IPR001388">
    <property type="entry name" value="Synaptobrevin-like"/>
</dbReference>
<dbReference type="InterPro" id="IPR042855">
    <property type="entry name" value="V_SNARE_CC"/>
</dbReference>
<keyword evidence="3" id="KW-0926">Vacuole</keyword>
<name>A0AAV0HV59_9ROSI</name>